<dbReference type="GO" id="GO:0046872">
    <property type="term" value="F:metal ion binding"/>
    <property type="evidence" value="ECO:0007669"/>
    <property type="project" value="UniProtKB-KW"/>
</dbReference>
<dbReference type="SUPFAM" id="SSF56529">
    <property type="entry name" value="FAH"/>
    <property type="match status" value="1"/>
</dbReference>
<comment type="similarity">
    <text evidence="1">Belongs to the FAH family.</text>
</comment>
<dbReference type="Proteomes" id="UP001174909">
    <property type="component" value="Unassembled WGS sequence"/>
</dbReference>
<dbReference type="Gene3D" id="3.90.850.10">
    <property type="entry name" value="Fumarylacetoacetase-like, C-terminal domain"/>
    <property type="match status" value="2"/>
</dbReference>
<dbReference type="EMBL" id="CASHTH010000896">
    <property type="protein sequence ID" value="CAI8008803.1"/>
    <property type="molecule type" value="Genomic_DNA"/>
</dbReference>
<evidence type="ECO:0000259" key="3">
    <source>
        <dbReference type="Pfam" id="PF01557"/>
    </source>
</evidence>
<evidence type="ECO:0000256" key="1">
    <source>
        <dbReference type="ARBA" id="ARBA00010211"/>
    </source>
</evidence>
<keyword evidence="2" id="KW-0479">Metal-binding</keyword>
<feature type="domain" description="Fumarylacetoacetase-like C-terminal" evidence="3">
    <location>
        <begin position="97"/>
        <end position="199"/>
    </location>
</feature>
<name>A0AA35RC91_GEOBA</name>
<organism evidence="4 5">
    <name type="scientific">Geodia barretti</name>
    <name type="common">Barrett's horny sponge</name>
    <dbReference type="NCBI Taxonomy" id="519541"/>
    <lineage>
        <taxon>Eukaryota</taxon>
        <taxon>Metazoa</taxon>
        <taxon>Porifera</taxon>
        <taxon>Demospongiae</taxon>
        <taxon>Heteroscleromorpha</taxon>
        <taxon>Tetractinellida</taxon>
        <taxon>Astrophorina</taxon>
        <taxon>Geodiidae</taxon>
        <taxon>Geodia</taxon>
    </lineage>
</organism>
<dbReference type="GO" id="GO:0044281">
    <property type="term" value="P:small molecule metabolic process"/>
    <property type="evidence" value="ECO:0007669"/>
    <property type="project" value="UniProtKB-ARBA"/>
</dbReference>
<evidence type="ECO:0000256" key="2">
    <source>
        <dbReference type="ARBA" id="ARBA00022723"/>
    </source>
</evidence>
<comment type="caution">
    <text evidence="4">The sequence shown here is derived from an EMBL/GenBank/DDBJ whole genome shotgun (WGS) entry which is preliminary data.</text>
</comment>
<keyword evidence="5" id="KW-1185">Reference proteome</keyword>
<sequence length="206" mass="22655">MTTGAPAGMSDASALDETQVSMDHFWEREEGDRRQNPYLFMKPGSIAIGHGEPILMKPEREMVDWECELAVVIGQPASDVEAGDAGAHIFGYTMMNDTFAPLGPFITPAEFVADPHVLDIRFTLSGEIMQDANTRLMEHQIPELIQFASHNLILRPGDVIATGTPDGVGYARTPPIFMKPGDTAACWAEGIGTLVNPVREWTEWIR</sequence>
<dbReference type="AlphaFoldDB" id="A0AA35RC91"/>
<dbReference type="PANTHER" id="PTHR42796">
    <property type="entry name" value="FUMARYLACETOACETATE HYDROLASE DOMAIN-CONTAINING PROTEIN 2A-RELATED"/>
    <property type="match status" value="1"/>
</dbReference>
<gene>
    <name evidence="4" type="ORF">GBAR_LOCUS5989</name>
</gene>
<dbReference type="GO" id="GO:0016787">
    <property type="term" value="F:hydrolase activity"/>
    <property type="evidence" value="ECO:0007669"/>
    <property type="project" value="UniProtKB-KW"/>
</dbReference>
<dbReference type="InterPro" id="IPR036663">
    <property type="entry name" value="Fumarylacetoacetase_C_sf"/>
</dbReference>
<reference evidence="4" key="1">
    <citation type="submission" date="2023-03" db="EMBL/GenBank/DDBJ databases">
        <authorList>
            <person name="Steffen K."/>
            <person name="Cardenas P."/>
        </authorList>
    </citation>
    <scope>NUCLEOTIDE SEQUENCE</scope>
</reference>
<dbReference type="InterPro" id="IPR011234">
    <property type="entry name" value="Fumarylacetoacetase-like_C"/>
</dbReference>
<evidence type="ECO:0000313" key="4">
    <source>
        <dbReference type="EMBL" id="CAI8008803.1"/>
    </source>
</evidence>
<keyword evidence="4" id="KW-0378">Hydrolase</keyword>
<dbReference type="PANTHER" id="PTHR42796:SF4">
    <property type="entry name" value="FUMARYLACETOACETATE HYDROLASE DOMAIN-CONTAINING PROTEIN 2A"/>
    <property type="match status" value="1"/>
</dbReference>
<dbReference type="InterPro" id="IPR051121">
    <property type="entry name" value="FAH"/>
</dbReference>
<accession>A0AA35RC91</accession>
<evidence type="ECO:0000313" key="5">
    <source>
        <dbReference type="Proteomes" id="UP001174909"/>
    </source>
</evidence>
<dbReference type="Pfam" id="PF01557">
    <property type="entry name" value="FAA_hydrolase"/>
    <property type="match status" value="1"/>
</dbReference>
<proteinExistence type="inferred from homology"/>
<protein>
    <submittedName>
        <fullName evidence="4">Fumarylacetoacetate hydrolase domain-containing protein 2</fullName>
    </submittedName>
</protein>